<name>A0A6G8RI08_9CAUD</name>
<dbReference type="Proteomes" id="UP000501209">
    <property type="component" value="Segment"/>
</dbReference>
<dbReference type="EMBL" id="MT074461">
    <property type="protein sequence ID" value="QIO01038.1"/>
    <property type="molecule type" value="Genomic_DNA"/>
</dbReference>
<reference evidence="2" key="1">
    <citation type="submission" date="2020-02" db="EMBL/GenBank/DDBJ databases">
        <authorList>
            <person name="Olsen N.S."/>
            <person name="Forero-Junco L."/>
            <person name="Kot W."/>
            <person name="Hansen L.H."/>
        </authorList>
    </citation>
    <scope>NUCLEOTIDE SEQUENCE [LARGE SCALE GENOMIC DNA]</scope>
</reference>
<dbReference type="RefSeq" id="YP_011713014.1">
    <property type="nucleotide sequence ID" value="NC_102114.1"/>
</dbReference>
<organism evidence="1 2">
    <name type="scientific">Salmonella phage smaug</name>
    <dbReference type="NCBI Taxonomy" id="2713322"/>
    <lineage>
        <taxon>Viruses</taxon>
        <taxon>Duplodnaviria</taxon>
        <taxon>Heunggongvirae</taxon>
        <taxon>Uroviricota</taxon>
        <taxon>Caudoviricetes</taxon>
        <taxon>Demerecviridae</taxon>
        <taxon>Markadamsvirinae</taxon>
        <taxon>Epseptimavirus</taxon>
        <taxon>Epseptimavirus smaug</taxon>
    </lineage>
</organism>
<keyword evidence="2" id="KW-1185">Reference proteome</keyword>
<gene>
    <name evidence="1" type="ORF">smaug_111</name>
</gene>
<proteinExistence type="predicted"/>
<sequence length="57" mass="6757">MEPMLKTPVKHIWLARNKTTNEFIFIDTGMRYDQRVYELLYSASAEEVHKLILKDAT</sequence>
<protein>
    <submittedName>
        <fullName evidence="1">Uncharacterized protein</fullName>
    </submittedName>
</protein>
<evidence type="ECO:0000313" key="1">
    <source>
        <dbReference type="EMBL" id="QIO01038.1"/>
    </source>
</evidence>
<accession>A0A6G8RI08</accession>
<dbReference type="GeneID" id="300968293"/>
<evidence type="ECO:0000313" key="2">
    <source>
        <dbReference type="Proteomes" id="UP000501209"/>
    </source>
</evidence>